<sequence>MESAIPREFTPKELKVYQSLTQKHNLIKLKHDQFTIKRGSIQHVVKSPLCYQIEGTKTIVVFGKVDESYDIDKMRQNYLRKLIEMQKNNPEIVNELRKIVGESGNNQLDQLFADIGAENQNKDVMTDVVNETIKKNENVLQETANKDNEDVKVNFVTKPEVDPSAENENTENDVSEINEENVKYLVHEFKISKEKAITYLKEHEFDVKKAAEFIKSDRSKKNKK</sequence>
<protein>
    <submittedName>
        <fullName evidence="1">Uncharacterized protein</fullName>
    </submittedName>
</protein>
<reference evidence="1 2" key="1">
    <citation type="submission" date="2011-08" db="EMBL/GenBank/DDBJ databases">
        <authorList>
            <person name="Liu Z.J."/>
            <person name="Shi F.L."/>
            <person name="Lu J.Q."/>
            <person name="Li M."/>
            <person name="Wang Z.L."/>
        </authorList>
    </citation>
    <scope>NUCLEOTIDE SEQUENCE [LARGE SCALE GENOMIC DNA]</scope>
    <source>
        <strain evidence="1 2">USNM 41457</strain>
    </source>
</reference>
<dbReference type="Proteomes" id="UP000003163">
    <property type="component" value="Unassembled WGS sequence"/>
</dbReference>
<dbReference type="InParanoid" id="J9DMC8"/>
<keyword evidence="2" id="KW-1185">Reference proteome</keyword>
<dbReference type="AlphaFoldDB" id="J9DMC8"/>
<evidence type="ECO:0000313" key="1">
    <source>
        <dbReference type="EMBL" id="EJW03750.1"/>
    </source>
</evidence>
<proteinExistence type="predicted"/>
<evidence type="ECO:0000313" key="2">
    <source>
        <dbReference type="Proteomes" id="UP000003163"/>
    </source>
</evidence>
<comment type="caution">
    <text evidence="1">The sequence shown here is derived from an EMBL/GenBank/DDBJ whole genome shotgun (WGS) entry which is preliminary data.</text>
</comment>
<dbReference type="VEuPathDB" id="MicrosporidiaDB:EDEG_01945"/>
<reference evidence="2" key="2">
    <citation type="submission" date="2015-07" db="EMBL/GenBank/DDBJ databases">
        <title>Contrasting host-pathogen interactions and genome evolution in two generalist and specialist microsporidian pathogens of mosquitoes.</title>
        <authorList>
            <consortium name="The Broad Institute Genomics Platform"/>
            <consortium name="The Broad Institute Genome Sequencing Center for Infectious Disease"/>
            <person name="Cuomo C.A."/>
            <person name="Sanscrainte N.D."/>
            <person name="Goldberg J.M."/>
            <person name="Heiman D."/>
            <person name="Young S."/>
            <person name="Zeng Q."/>
            <person name="Becnel J.J."/>
            <person name="Birren B.W."/>
        </authorList>
    </citation>
    <scope>NUCLEOTIDE SEQUENCE [LARGE SCALE GENOMIC DNA]</scope>
    <source>
        <strain evidence="2">USNM 41457</strain>
    </source>
</reference>
<gene>
    <name evidence="1" type="ORF">EDEG_01945</name>
</gene>
<dbReference type="HOGENOM" id="CLU_1235000_0_0_1"/>
<name>J9DMC8_EDHAE</name>
<accession>J9DMC8</accession>
<dbReference type="EMBL" id="AFBI03000031">
    <property type="protein sequence ID" value="EJW03750.1"/>
    <property type="molecule type" value="Genomic_DNA"/>
</dbReference>
<organism evidence="1 2">
    <name type="scientific">Edhazardia aedis (strain USNM 41457)</name>
    <name type="common">Microsporidian parasite</name>
    <dbReference type="NCBI Taxonomy" id="1003232"/>
    <lineage>
        <taxon>Eukaryota</taxon>
        <taxon>Fungi</taxon>
        <taxon>Fungi incertae sedis</taxon>
        <taxon>Microsporidia</taxon>
        <taxon>Edhazardia</taxon>
    </lineage>
</organism>